<dbReference type="PANTHER" id="PTHR43617">
    <property type="entry name" value="L-AMINO ACID N-ACETYLTRANSFERASE"/>
    <property type="match status" value="1"/>
</dbReference>
<name>A0ABU3LJT1_9FLAO</name>
<evidence type="ECO:0000259" key="1">
    <source>
        <dbReference type="PROSITE" id="PS51186"/>
    </source>
</evidence>
<dbReference type="Proteomes" id="UP001257277">
    <property type="component" value="Unassembled WGS sequence"/>
</dbReference>
<comment type="caution">
    <text evidence="2">The sequence shown here is derived from an EMBL/GenBank/DDBJ whole genome shotgun (WGS) entry which is preliminary data.</text>
</comment>
<protein>
    <submittedName>
        <fullName evidence="2">GNAT family N-acetyltransferase</fullName>
    </submittedName>
</protein>
<dbReference type="InterPro" id="IPR050276">
    <property type="entry name" value="MshD_Acetyltransferase"/>
</dbReference>
<organism evidence="2 3">
    <name type="scientific">Asprobacillus argus</name>
    <dbReference type="NCBI Taxonomy" id="3076534"/>
    <lineage>
        <taxon>Bacteria</taxon>
        <taxon>Pseudomonadati</taxon>
        <taxon>Bacteroidota</taxon>
        <taxon>Flavobacteriia</taxon>
        <taxon>Flavobacteriales</taxon>
        <taxon>Flavobacteriaceae</taxon>
        <taxon>Asprobacillus</taxon>
    </lineage>
</organism>
<dbReference type="Gene3D" id="3.40.630.30">
    <property type="match status" value="1"/>
</dbReference>
<evidence type="ECO:0000313" key="3">
    <source>
        <dbReference type="Proteomes" id="UP001257277"/>
    </source>
</evidence>
<feature type="domain" description="N-acetyltransferase" evidence="1">
    <location>
        <begin position="1"/>
        <end position="154"/>
    </location>
</feature>
<dbReference type="PANTHER" id="PTHR43617:SF34">
    <property type="entry name" value="PUTATIVE-RELATED"/>
    <property type="match status" value="1"/>
</dbReference>
<proteinExistence type="predicted"/>
<sequence>MTIRTATLKDIEELLIFEQGIIDAERPMDITLKREKTYYYDLPYMINEPSIELLVAEIQGELVSCGYARIVKARECFQYERFSYLGFMFTKNEYRGKGINKKIMESLYDWTRSQGVHEVRLEVYPNNPAAIKAYEKAGMKECLVTMRVDLREKM</sequence>
<dbReference type="InterPro" id="IPR000182">
    <property type="entry name" value="GNAT_dom"/>
</dbReference>
<dbReference type="SUPFAM" id="SSF55729">
    <property type="entry name" value="Acyl-CoA N-acyltransferases (Nat)"/>
    <property type="match status" value="1"/>
</dbReference>
<gene>
    <name evidence="2" type="ORF">RQM59_14285</name>
</gene>
<accession>A0ABU3LJT1</accession>
<dbReference type="PROSITE" id="PS51186">
    <property type="entry name" value="GNAT"/>
    <property type="match status" value="1"/>
</dbReference>
<dbReference type="CDD" id="cd04301">
    <property type="entry name" value="NAT_SF"/>
    <property type="match status" value="1"/>
</dbReference>
<dbReference type="Pfam" id="PF00583">
    <property type="entry name" value="Acetyltransf_1"/>
    <property type="match status" value="1"/>
</dbReference>
<keyword evidence="3" id="KW-1185">Reference proteome</keyword>
<dbReference type="RefSeq" id="WP_349242804.1">
    <property type="nucleotide sequence ID" value="NZ_JAVTTO010000007.1"/>
</dbReference>
<evidence type="ECO:0000313" key="2">
    <source>
        <dbReference type="EMBL" id="MDT7833551.1"/>
    </source>
</evidence>
<dbReference type="InterPro" id="IPR016181">
    <property type="entry name" value="Acyl_CoA_acyltransferase"/>
</dbReference>
<reference evidence="2 3" key="1">
    <citation type="submission" date="2023-09" db="EMBL/GenBank/DDBJ databases">
        <title>Novel taxa isolated from Blanes Bay.</title>
        <authorList>
            <person name="Rey-Velasco X."/>
            <person name="Lucena T."/>
        </authorList>
    </citation>
    <scope>NUCLEOTIDE SEQUENCE [LARGE SCALE GENOMIC DNA]</scope>
    <source>
        <strain evidence="2 3">S356</strain>
    </source>
</reference>
<dbReference type="EMBL" id="JAVTTO010000007">
    <property type="protein sequence ID" value="MDT7833551.1"/>
    <property type="molecule type" value="Genomic_DNA"/>
</dbReference>